<proteinExistence type="predicted"/>
<dbReference type="OrthoDB" id="9816357at2"/>
<dbReference type="RefSeq" id="WP_077713286.1">
    <property type="nucleotide sequence ID" value="NZ_CP019698.1"/>
</dbReference>
<keyword evidence="1" id="KW-0732">Signal</keyword>
<dbReference type="KEGG" id="dfg:B0537_03985"/>
<dbReference type="Proteomes" id="UP000189464">
    <property type="component" value="Chromosome"/>
</dbReference>
<organism evidence="3 4">
    <name type="scientific">Desulforamulus ferrireducens</name>
    <dbReference type="NCBI Taxonomy" id="1833852"/>
    <lineage>
        <taxon>Bacteria</taxon>
        <taxon>Bacillati</taxon>
        <taxon>Bacillota</taxon>
        <taxon>Clostridia</taxon>
        <taxon>Eubacteriales</taxon>
        <taxon>Peptococcaceae</taxon>
        <taxon>Desulforamulus</taxon>
    </lineage>
</organism>
<feature type="domain" description="Copper amine oxidase-like N-terminal" evidence="2">
    <location>
        <begin position="168"/>
        <end position="287"/>
    </location>
</feature>
<evidence type="ECO:0000313" key="4">
    <source>
        <dbReference type="Proteomes" id="UP000189464"/>
    </source>
</evidence>
<dbReference type="STRING" id="1833852.B0537_03985"/>
<sequence>MKKYLFIILAVQLVLFSFSSVVFANTDDVSKEVIKKITSEYNIDLNEWIQFDIADIPEVVKGNFPGINKNIGQRVVRKYYAGGIQEKYHKNGDYKPLFLVHKDLGKAVIGFLHSNDKTSLVEIELSEDEVAPATYADSGDDSLLILKMPVPKAYSELDFSQNTDFKTTVNGSSYFFRGEPFVSSDNLTFIPVRDFSEVFGIKVEYHNDQSIKLMGDNLTVIISPTKSLYDKGVVVYKNGEYTFYNGYDYPEYLYVLVNDLSYLPLRFILETFGMNVEYDNMNKSITIRGNRITNKQNENLFSADQKRLIEAAVAYEGVSQVKVSGNHQAMVTEPVHFDAEITRSGTSETIKAQESTGDQYIASRTCESNKEVIKILPNGTLEYVNLFYLAGQHPYFYLGILELDGINKYKKMDIKKVSESEDLVEYFIKIIDKYDSGFEIKLNKNTNKIMYYKQIGRYYWYQPKELQSFTY</sequence>
<keyword evidence="4" id="KW-1185">Reference proteome</keyword>
<evidence type="ECO:0000259" key="2">
    <source>
        <dbReference type="Pfam" id="PF07833"/>
    </source>
</evidence>
<dbReference type="AlphaFoldDB" id="A0A1S6IU77"/>
<name>A0A1S6IU77_9FIRM</name>
<protein>
    <recommendedName>
        <fullName evidence="2">Copper amine oxidase-like N-terminal domain-containing protein</fullName>
    </recommendedName>
</protein>
<dbReference type="InterPro" id="IPR012854">
    <property type="entry name" value="Cu_amine_oxidase-like_N"/>
</dbReference>
<accession>A0A1S6IU77</accession>
<dbReference type="EMBL" id="CP019698">
    <property type="protein sequence ID" value="AQS58323.1"/>
    <property type="molecule type" value="Genomic_DNA"/>
</dbReference>
<feature type="signal peptide" evidence="1">
    <location>
        <begin position="1"/>
        <end position="24"/>
    </location>
</feature>
<gene>
    <name evidence="3" type="ORF">B0537_03985</name>
</gene>
<feature type="chain" id="PRO_5012616624" description="Copper amine oxidase-like N-terminal domain-containing protein" evidence="1">
    <location>
        <begin position="25"/>
        <end position="471"/>
    </location>
</feature>
<evidence type="ECO:0000256" key="1">
    <source>
        <dbReference type="SAM" id="SignalP"/>
    </source>
</evidence>
<reference evidence="3 4" key="1">
    <citation type="journal article" date="2016" name="Int. J. Syst. Evol. Microbiol.">
        <title>Desulfotomaculum ferrireducens sp. nov., a moderately thermophilic sulfate-reducing and dissimilatory Fe(III)-reducing bacterium isolated from compost.</title>
        <authorList>
            <person name="Yang G."/>
            <person name="Guo J."/>
            <person name="Zhuang L."/>
            <person name="Yuan Y."/>
            <person name="Zhou S."/>
        </authorList>
    </citation>
    <scope>NUCLEOTIDE SEQUENCE [LARGE SCALE GENOMIC DNA]</scope>
    <source>
        <strain evidence="3 4">GSS09</strain>
    </source>
</reference>
<dbReference type="Pfam" id="PF07833">
    <property type="entry name" value="Cu_amine_oxidN1"/>
    <property type="match status" value="1"/>
</dbReference>
<evidence type="ECO:0000313" key="3">
    <source>
        <dbReference type="EMBL" id="AQS58323.1"/>
    </source>
</evidence>